<evidence type="ECO:0000256" key="2">
    <source>
        <dbReference type="ARBA" id="ARBA00022692"/>
    </source>
</evidence>
<evidence type="ECO:0000313" key="8">
    <source>
        <dbReference type="EMBL" id="GMK59705.1"/>
    </source>
</evidence>
<dbReference type="GO" id="GO:0016746">
    <property type="term" value="F:acyltransferase activity"/>
    <property type="evidence" value="ECO:0007669"/>
    <property type="project" value="UniProtKB-KW"/>
</dbReference>
<evidence type="ECO:0000313" key="9">
    <source>
        <dbReference type="Proteomes" id="UP001222932"/>
    </source>
</evidence>
<keyword evidence="2 7" id="KW-0812">Transmembrane</keyword>
<dbReference type="AlphaFoldDB" id="A0AAD3YDY0"/>
<proteinExistence type="predicted"/>
<sequence length="360" mass="38243">MEKFSKWRDPSTGIQPFLPLASPSSPLKLLLSPLSLLVGVARAVLLLALLLLYLLLGKLPLISNPITYLCARASLAVLGWYRIPTETTSAKKKKGAAYAPPPPGRGDVIITNWTGWADVLVLLYQHNPVFLLPVFASSPARDDSFGRASGTGSANILASSSSAQVPCAGYIVVSPLSLMARAGALPPLLADVDADKVYHTLAAARRAIARPLVLYPEGTTSNGRAVLRFGDGVLAEDFSPGGVTWIKFVRHAPPSALLPAATCPLPRAGAHFRSVLFTLPLPRSAVVRTLHPSNSPSAPTFMPSEVLAAQPGGLGAVKAGTEWRDACAIVLAETGRVRRVPGMGWVEKASFLDYYARSRR</sequence>
<accession>A0AAD3YDY0</accession>
<evidence type="ECO:0000256" key="5">
    <source>
        <dbReference type="ARBA" id="ARBA00023136"/>
    </source>
</evidence>
<reference evidence="8" key="1">
    <citation type="journal article" date="2023" name="BMC Genomics">
        <title>Chromosome-level genome assemblies of Cutaneotrichosporon spp. (Trichosporonales, Basidiomycota) reveal imbalanced evolution between nucleotide sequences and chromosome synteny.</title>
        <authorList>
            <person name="Kobayashi Y."/>
            <person name="Kayamori A."/>
            <person name="Aoki K."/>
            <person name="Shiwa Y."/>
            <person name="Matsutani M."/>
            <person name="Fujita N."/>
            <person name="Sugita T."/>
            <person name="Iwasaki W."/>
            <person name="Tanaka N."/>
            <person name="Takashima M."/>
        </authorList>
    </citation>
    <scope>NUCLEOTIDE SEQUENCE</scope>
    <source>
        <strain evidence="8">HIS016</strain>
    </source>
</reference>
<protein>
    <recommendedName>
        <fullName evidence="10">Phospholipid/glycerol acyltransferase domain-containing protein</fullName>
    </recommendedName>
</protein>
<keyword evidence="4" id="KW-0443">Lipid metabolism</keyword>
<keyword evidence="1" id="KW-0808">Transferase</keyword>
<organism evidence="8 9">
    <name type="scientific">Cutaneotrichosporon spelunceum</name>
    <dbReference type="NCBI Taxonomy" id="1672016"/>
    <lineage>
        <taxon>Eukaryota</taxon>
        <taxon>Fungi</taxon>
        <taxon>Dikarya</taxon>
        <taxon>Basidiomycota</taxon>
        <taxon>Agaricomycotina</taxon>
        <taxon>Tremellomycetes</taxon>
        <taxon>Trichosporonales</taxon>
        <taxon>Trichosporonaceae</taxon>
        <taxon>Cutaneotrichosporon</taxon>
    </lineage>
</organism>
<evidence type="ECO:0000256" key="3">
    <source>
        <dbReference type="ARBA" id="ARBA00022989"/>
    </source>
</evidence>
<name>A0AAD3YDY0_9TREE</name>
<dbReference type="GO" id="GO:0006629">
    <property type="term" value="P:lipid metabolic process"/>
    <property type="evidence" value="ECO:0007669"/>
    <property type="project" value="UniProtKB-KW"/>
</dbReference>
<gene>
    <name evidence="8" type="ORF">CspeluHIS016_0803110</name>
</gene>
<evidence type="ECO:0008006" key="10">
    <source>
        <dbReference type="Google" id="ProtNLM"/>
    </source>
</evidence>
<reference evidence="8" key="2">
    <citation type="submission" date="2023-06" db="EMBL/GenBank/DDBJ databases">
        <authorList>
            <person name="Kobayashi Y."/>
            <person name="Kayamori A."/>
            <person name="Aoki K."/>
            <person name="Shiwa Y."/>
            <person name="Fujita N."/>
            <person name="Sugita T."/>
            <person name="Iwasaki W."/>
            <person name="Tanaka N."/>
            <person name="Takashima M."/>
        </authorList>
    </citation>
    <scope>NUCLEOTIDE SEQUENCE</scope>
    <source>
        <strain evidence="8">HIS016</strain>
    </source>
</reference>
<evidence type="ECO:0000256" key="4">
    <source>
        <dbReference type="ARBA" id="ARBA00023098"/>
    </source>
</evidence>
<dbReference type="Proteomes" id="UP001222932">
    <property type="component" value="Unassembled WGS sequence"/>
</dbReference>
<keyword evidence="3 7" id="KW-1133">Transmembrane helix</keyword>
<comment type="caution">
    <text evidence="8">The sequence shown here is derived from an EMBL/GenBank/DDBJ whole genome shotgun (WGS) entry which is preliminary data.</text>
</comment>
<dbReference type="PANTHER" id="PTHR23063:SF60">
    <property type="entry name" value="LYSOPHOSPHATIDIC ACID:OLEOYL-COA ACYLTRANSFERASE 1"/>
    <property type="match status" value="1"/>
</dbReference>
<evidence type="ECO:0000256" key="6">
    <source>
        <dbReference type="ARBA" id="ARBA00023315"/>
    </source>
</evidence>
<evidence type="ECO:0000256" key="7">
    <source>
        <dbReference type="SAM" id="Phobius"/>
    </source>
</evidence>
<feature type="transmembrane region" description="Helical" evidence="7">
    <location>
        <begin position="34"/>
        <end position="56"/>
    </location>
</feature>
<dbReference type="EMBL" id="BTCM01000008">
    <property type="protein sequence ID" value="GMK59705.1"/>
    <property type="molecule type" value="Genomic_DNA"/>
</dbReference>
<keyword evidence="9" id="KW-1185">Reference proteome</keyword>
<dbReference type="PANTHER" id="PTHR23063">
    <property type="entry name" value="PHOSPHOLIPID ACYLTRANSFERASE"/>
    <property type="match status" value="1"/>
</dbReference>
<evidence type="ECO:0000256" key="1">
    <source>
        <dbReference type="ARBA" id="ARBA00022679"/>
    </source>
</evidence>
<keyword evidence="5 7" id="KW-0472">Membrane</keyword>
<keyword evidence="6" id="KW-0012">Acyltransferase</keyword>